<dbReference type="EMBL" id="FMPI01000020">
    <property type="protein sequence ID" value="SCT35490.1"/>
    <property type="molecule type" value="Genomic_DNA"/>
</dbReference>
<dbReference type="EMBL" id="FMPG01000016">
    <property type="protein sequence ID" value="SCT41146.1"/>
    <property type="molecule type" value="Genomic_DNA"/>
</dbReference>
<evidence type="ECO:0000313" key="12">
    <source>
        <dbReference type="Proteomes" id="UP000095412"/>
    </source>
</evidence>
<evidence type="ECO:0000256" key="1">
    <source>
        <dbReference type="ARBA" id="ARBA00000198"/>
    </source>
</evidence>
<evidence type="ECO:0000256" key="7">
    <source>
        <dbReference type="ARBA" id="ARBA00022840"/>
    </source>
</evidence>
<dbReference type="NCBIfam" id="TIGR01498">
    <property type="entry name" value="folK"/>
    <property type="match status" value="1"/>
</dbReference>
<keyword evidence="7" id="KW-0067">ATP-binding</keyword>
<dbReference type="PANTHER" id="PTHR43071:SF1">
    <property type="entry name" value="2-AMINO-4-HYDROXY-6-HYDROXYMETHYLDIHYDROPTERIDINE PYROPHOSPHOKINASE"/>
    <property type="match status" value="1"/>
</dbReference>
<dbReference type="EC" id="2.7.6.3" evidence="3"/>
<comment type="catalytic activity">
    <reaction evidence="1">
        <text>6-hydroxymethyl-7,8-dihydropterin + ATP = (7,8-dihydropterin-6-yl)methyl diphosphate + AMP + H(+)</text>
        <dbReference type="Rhea" id="RHEA:11412"/>
        <dbReference type="ChEBI" id="CHEBI:15378"/>
        <dbReference type="ChEBI" id="CHEBI:30616"/>
        <dbReference type="ChEBI" id="CHEBI:44841"/>
        <dbReference type="ChEBI" id="CHEBI:72950"/>
        <dbReference type="ChEBI" id="CHEBI:456215"/>
        <dbReference type="EC" id="2.7.6.3"/>
    </reaction>
</comment>
<name>A0A1D4QJX9_9STAP</name>
<dbReference type="Gene3D" id="3.30.70.560">
    <property type="entry name" value="7,8-Dihydro-6-hydroxymethylpterin-pyrophosphokinase HPPK"/>
    <property type="match status" value="1"/>
</dbReference>
<dbReference type="Proteomes" id="UP000095768">
    <property type="component" value="Unassembled WGS sequence"/>
</dbReference>
<keyword evidence="12" id="KW-1185">Reference proteome</keyword>
<dbReference type="InterPro" id="IPR035907">
    <property type="entry name" value="Hppk_sf"/>
</dbReference>
<dbReference type="GO" id="GO:0003848">
    <property type="term" value="F:2-amino-4-hydroxy-6-hydroxymethyldihydropteridine diphosphokinase activity"/>
    <property type="evidence" value="ECO:0007669"/>
    <property type="project" value="UniProtKB-EC"/>
</dbReference>
<evidence type="ECO:0000256" key="2">
    <source>
        <dbReference type="ARBA" id="ARBA00005051"/>
    </source>
</evidence>
<sequence length="159" mass="18248">MVYAYLGLGSNIGDRKMQLEEAVHILNQKDGIKVTQTSPIYETEPVGYVEQPQFLNQCIEIETSLAPHELLKECLDIEQQLHRVRDVRWGPRTLDVDILLYGDRIVEEVDLTIPHPRMLERAFVLIPLNDIAKDVIEPRSHKTIGKLVMTDDSVKKYKG</sequence>
<dbReference type="OrthoDB" id="9808041at2"/>
<evidence type="ECO:0000256" key="4">
    <source>
        <dbReference type="ARBA" id="ARBA00022679"/>
    </source>
</evidence>
<dbReference type="PROSITE" id="PS00794">
    <property type="entry name" value="HPPK"/>
    <property type="match status" value="1"/>
</dbReference>
<dbReference type="GO" id="GO:0016301">
    <property type="term" value="F:kinase activity"/>
    <property type="evidence" value="ECO:0007669"/>
    <property type="project" value="UniProtKB-KW"/>
</dbReference>
<dbReference type="CDD" id="cd00483">
    <property type="entry name" value="HPPK"/>
    <property type="match status" value="1"/>
</dbReference>
<dbReference type="SUPFAM" id="SSF55083">
    <property type="entry name" value="6-hydroxymethyl-7,8-dihydropterin pyrophosphokinase, HPPK"/>
    <property type="match status" value="1"/>
</dbReference>
<dbReference type="GO" id="GO:0005524">
    <property type="term" value="F:ATP binding"/>
    <property type="evidence" value="ECO:0007669"/>
    <property type="project" value="UniProtKB-KW"/>
</dbReference>
<reference evidence="11 13" key="1">
    <citation type="submission" date="2016-09" db="EMBL/GenBank/DDBJ databases">
        <authorList>
            <consortium name="Pathogen Informatics"/>
        </authorList>
    </citation>
    <scope>NUCLEOTIDE SEQUENCE [LARGE SCALE GENOMIC DNA]</scope>
    <source>
        <strain evidence="11 13">82B</strain>
    </source>
</reference>
<comment type="pathway">
    <text evidence="2">Cofactor biosynthesis; tetrahydrofolate biosynthesis; 2-amino-4-hydroxy-6-hydroxymethyl-7,8-dihydropteridine diphosphate from 7,8-dihydroneopterin triphosphate: step 4/4.</text>
</comment>
<dbReference type="Pfam" id="PF01288">
    <property type="entry name" value="HPPK"/>
    <property type="match status" value="1"/>
</dbReference>
<keyword evidence="6 11" id="KW-0418">Kinase</keyword>
<evidence type="ECO:0000256" key="5">
    <source>
        <dbReference type="ARBA" id="ARBA00022741"/>
    </source>
</evidence>
<dbReference type="AlphaFoldDB" id="A0A1D4QJX9"/>
<evidence type="ECO:0000313" key="10">
    <source>
        <dbReference type="EMBL" id="SCT35490.1"/>
    </source>
</evidence>
<evidence type="ECO:0000256" key="6">
    <source>
        <dbReference type="ARBA" id="ARBA00022777"/>
    </source>
</evidence>
<keyword evidence="5" id="KW-0547">Nucleotide-binding</keyword>
<reference evidence="10 12" key="2">
    <citation type="submission" date="2016-09" db="EMBL/GenBank/DDBJ databases">
        <authorList>
            <consortium name="Pathogen Informatics"/>
            <person name="Sun Q."/>
            <person name="Inoue M."/>
        </authorList>
    </citation>
    <scope>NUCLEOTIDE SEQUENCE [LARGE SCALE GENOMIC DNA]</scope>
    <source>
        <strain evidence="10 12">82C</strain>
    </source>
</reference>
<keyword evidence="8" id="KW-0289">Folate biosynthesis</keyword>
<evidence type="ECO:0000256" key="8">
    <source>
        <dbReference type="ARBA" id="ARBA00022909"/>
    </source>
</evidence>
<protein>
    <recommendedName>
        <fullName evidence="3">2-amino-4-hydroxy-6-hydroxymethyldihydropteridine diphosphokinase</fullName>
        <ecNumber evidence="3">2.7.6.3</ecNumber>
    </recommendedName>
</protein>
<dbReference type="UniPathway" id="UPA00077">
    <property type="reaction ID" value="UER00155"/>
</dbReference>
<dbReference type="InterPro" id="IPR000550">
    <property type="entry name" value="Hppk"/>
</dbReference>
<keyword evidence="4 11" id="KW-0808">Transferase</keyword>
<organism evidence="11 13">
    <name type="scientific">Staphylococcus caeli</name>
    <dbReference type="NCBI Taxonomy" id="2201815"/>
    <lineage>
        <taxon>Bacteria</taxon>
        <taxon>Bacillati</taxon>
        <taxon>Bacillota</taxon>
        <taxon>Bacilli</taxon>
        <taxon>Bacillales</taxon>
        <taxon>Staphylococcaceae</taxon>
        <taxon>Staphylococcus</taxon>
    </lineage>
</organism>
<dbReference type="Proteomes" id="UP000095412">
    <property type="component" value="Unassembled WGS sequence"/>
</dbReference>
<accession>A0A1D4QJX9</accession>
<evidence type="ECO:0000313" key="13">
    <source>
        <dbReference type="Proteomes" id="UP000095768"/>
    </source>
</evidence>
<proteinExistence type="predicted"/>
<evidence type="ECO:0000313" key="11">
    <source>
        <dbReference type="EMBL" id="SCT41146.1"/>
    </source>
</evidence>
<evidence type="ECO:0000259" key="9">
    <source>
        <dbReference type="PROSITE" id="PS00794"/>
    </source>
</evidence>
<evidence type="ECO:0000256" key="3">
    <source>
        <dbReference type="ARBA" id="ARBA00013253"/>
    </source>
</evidence>
<dbReference type="RefSeq" id="WP_069996393.1">
    <property type="nucleotide sequence ID" value="NZ_FMPG01000016.1"/>
</dbReference>
<feature type="domain" description="7,8-dihydro-6-hydroxymethylpterin-pyrophosphokinase" evidence="9">
    <location>
        <begin position="88"/>
        <end position="99"/>
    </location>
</feature>
<dbReference type="PANTHER" id="PTHR43071">
    <property type="entry name" value="2-AMINO-4-HYDROXY-6-HYDROXYMETHYLDIHYDROPTERIDINE PYROPHOSPHOKINASE"/>
    <property type="match status" value="1"/>
</dbReference>
<dbReference type="GO" id="GO:0046656">
    <property type="term" value="P:folic acid biosynthetic process"/>
    <property type="evidence" value="ECO:0007669"/>
    <property type="project" value="UniProtKB-KW"/>
</dbReference>
<dbReference type="GO" id="GO:0046654">
    <property type="term" value="P:tetrahydrofolate biosynthetic process"/>
    <property type="evidence" value="ECO:0007669"/>
    <property type="project" value="UniProtKB-UniPathway"/>
</dbReference>
<gene>
    <name evidence="11" type="primary">folK</name>
    <name evidence="11" type="ORF">SAMEA2297795_02455</name>
    <name evidence="10" type="ORF">SAMEA2297796_02245</name>
</gene>